<dbReference type="eggNOG" id="ENOG5031NZ9">
    <property type="taxonomic scope" value="Bacteria"/>
</dbReference>
<dbReference type="AlphaFoldDB" id="A0A0A0EQP6"/>
<keyword evidence="3" id="KW-1185">Reference proteome</keyword>
<feature type="chain" id="PRO_5001969284" evidence="1">
    <location>
        <begin position="21"/>
        <end position="151"/>
    </location>
</feature>
<comment type="caution">
    <text evidence="2">The sequence shown here is derived from an EMBL/GenBank/DDBJ whole genome shotgun (WGS) entry which is preliminary data.</text>
</comment>
<evidence type="ECO:0000313" key="3">
    <source>
        <dbReference type="Proteomes" id="UP000030017"/>
    </source>
</evidence>
<evidence type="ECO:0000256" key="1">
    <source>
        <dbReference type="SAM" id="SignalP"/>
    </source>
</evidence>
<protein>
    <submittedName>
        <fullName evidence="2">Uncharacterized protein</fullName>
    </submittedName>
</protein>
<accession>A0A0A0EQP6</accession>
<reference evidence="2 3" key="1">
    <citation type="submission" date="2013-08" db="EMBL/GenBank/DDBJ databases">
        <title>Genome sequencing of Lysobacter.</title>
        <authorList>
            <person name="Zhang S."/>
            <person name="Wang G."/>
        </authorList>
    </citation>
    <scope>NUCLEOTIDE SEQUENCE [LARGE SCALE GENOMIC DNA]</scope>
    <source>
        <strain evidence="2 3">Ko07</strain>
    </source>
</reference>
<dbReference type="EMBL" id="AVPS01000003">
    <property type="protein sequence ID" value="KGM52473.1"/>
    <property type="molecule type" value="Genomic_DNA"/>
</dbReference>
<name>A0A0A0EQP6_9GAMM</name>
<dbReference type="Proteomes" id="UP000030017">
    <property type="component" value="Unassembled WGS sequence"/>
</dbReference>
<organism evidence="2 3">
    <name type="scientific">Lysobacter concretionis Ko07 = DSM 16239</name>
    <dbReference type="NCBI Taxonomy" id="1122185"/>
    <lineage>
        <taxon>Bacteria</taxon>
        <taxon>Pseudomonadati</taxon>
        <taxon>Pseudomonadota</taxon>
        <taxon>Gammaproteobacteria</taxon>
        <taxon>Lysobacterales</taxon>
        <taxon>Lysobacteraceae</taxon>
        <taxon>Novilysobacter</taxon>
    </lineage>
</organism>
<keyword evidence="1" id="KW-0732">Signal</keyword>
<evidence type="ECO:0000313" key="2">
    <source>
        <dbReference type="EMBL" id="KGM52473.1"/>
    </source>
</evidence>
<dbReference type="RefSeq" id="WP_156969285.1">
    <property type="nucleotide sequence ID" value="NZ_AVPS01000003.1"/>
</dbReference>
<feature type="signal peptide" evidence="1">
    <location>
        <begin position="1"/>
        <end position="20"/>
    </location>
</feature>
<proteinExistence type="predicted"/>
<dbReference type="OrthoDB" id="6023584at2"/>
<sequence length="151" mass="16457">MKKSALCLPFLLLFVTGAAAQEADACPQLTSAGLSWEYRGGNGSDFCRALREDGSEAFGMYISKEPAFTPKRGNREEVDTIDGQEVQWYRAELAGQPGIEARETLIKLDDGRTAHVWLQAASGEQLQNAFQMTRGLDFSPPRTNATIAAGQ</sequence>
<gene>
    <name evidence="2" type="ORF">N792_05220</name>
</gene>